<dbReference type="Gene3D" id="3.80.10.10">
    <property type="entry name" value="Ribonuclease Inhibitor"/>
    <property type="match status" value="1"/>
</dbReference>
<accession>A0AAV9J8N8</accession>
<dbReference type="EMBL" id="JAVFHQ010000057">
    <property type="protein sequence ID" value="KAK4541100.1"/>
    <property type="molecule type" value="Genomic_DNA"/>
</dbReference>
<dbReference type="AlphaFoldDB" id="A0AAV9J8N8"/>
<name>A0AAV9J8N8_9PEZI</name>
<dbReference type="Proteomes" id="UP001324427">
    <property type="component" value="Unassembled WGS sequence"/>
</dbReference>
<organism evidence="1 2">
    <name type="scientific">Oleoguttula mirabilis</name>
    <dbReference type="NCBI Taxonomy" id="1507867"/>
    <lineage>
        <taxon>Eukaryota</taxon>
        <taxon>Fungi</taxon>
        <taxon>Dikarya</taxon>
        <taxon>Ascomycota</taxon>
        <taxon>Pezizomycotina</taxon>
        <taxon>Dothideomycetes</taxon>
        <taxon>Dothideomycetidae</taxon>
        <taxon>Mycosphaerellales</taxon>
        <taxon>Teratosphaeriaceae</taxon>
        <taxon>Oleoguttula</taxon>
    </lineage>
</organism>
<evidence type="ECO:0000313" key="2">
    <source>
        <dbReference type="Proteomes" id="UP001324427"/>
    </source>
</evidence>
<evidence type="ECO:0000313" key="1">
    <source>
        <dbReference type="EMBL" id="KAK4541100.1"/>
    </source>
</evidence>
<dbReference type="InterPro" id="IPR032675">
    <property type="entry name" value="LRR_dom_sf"/>
</dbReference>
<reference evidence="1 2" key="1">
    <citation type="submission" date="2021-11" db="EMBL/GenBank/DDBJ databases">
        <title>Black yeast isolated from Biological Soil Crust.</title>
        <authorList>
            <person name="Kurbessoian T."/>
        </authorList>
    </citation>
    <scope>NUCLEOTIDE SEQUENCE [LARGE SCALE GENOMIC DNA]</scope>
    <source>
        <strain evidence="1 2">CCFEE 5522</strain>
    </source>
</reference>
<sequence length="247" mass="27288">MVDKLGMLKPVQVHGLETYPQVSNWPDNGAEALLCALARADFPVTKLELLGIDLYGRAGDTAVGIGAWDSGAASWQSLTALSLNNCGTPCGFDLGRRLSVATSLEKLELTGEVYDTVILIDFLTSKLGTTKLRSLKLTGLFTRGSGLVRLLAQNAGTLRELTLRYLCKGPEDCWRPLLGFIERELSLEHLNISSLETFGVQGMHRTHYIDEYGATKFDFKGQKAVRDELLALRTRGRYEAVEDYVWT</sequence>
<comment type="caution">
    <text evidence="1">The sequence shown here is derived from an EMBL/GenBank/DDBJ whole genome shotgun (WGS) entry which is preliminary data.</text>
</comment>
<keyword evidence="2" id="KW-1185">Reference proteome</keyword>
<protein>
    <submittedName>
        <fullName evidence="1">Uncharacterized protein</fullName>
    </submittedName>
</protein>
<proteinExistence type="predicted"/>
<gene>
    <name evidence="1" type="ORF">LTR36_008325</name>
</gene>
<dbReference type="SUPFAM" id="SSF52047">
    <property type="entry name" value="RNI-like"/>
    <property type="match status" value="1"/>
</dbReference>